<evidence type="ECO:0000313" key="3">
    <source>
        <dbReference type="Proteomes" id="UP001286313"/>
    </source>
</evidence>
<dbReference type="AlphaFoldDB" id="A0AAE1GRX2"/>
<accession>A0AAE1GRX2</accession>
<dbReference type="EMBL" id="JAWQEG010000040">
    <property type="protein sequence ID" value="KAK3895488.1"/>
    <property type="molecule type" value="Genomic_DNA"/>
</dbReference>
<feature type="region of interest" description="Disordered" evidence="1">
    <location>
        <begin position="61"/>
        <end position="80"/>
    </location>
</feature>
<evidence type="ECO:0000313" key="2">
    <source>
        <dbReference type="EMBL" id="KAK3895488.1"/>
    </source>
</evidence>
<reference evidence="2" key="1">
    <citation type="submission" date="2023-10" db="EMBL/GenBank/DDBJ databases">
        <title>Genome assemblies of two species of porcelain crab, Petrolisthes cinctipes and Petrolisthes manimaculis (Anomura: Porcellanidae).</title>
        <authorList>
            <person name="Angst P."/>
        </authorList>
    </citation>
    <scope>NUCLEOTIDE SEQUENCE</scope>
    <source>
        <strain evidence="2">PB745_01</strain>
        <tissue evidence="2">Gill</tissue>
    </source>
</reference>
<protein>
    <submittedName>
        <fullName evidence="2">Uncharacterized protein</fullName>
    </submittedName>
</protein>
<dbReference type="Proteomes" id="UP001286313">
    <property type="component" value="Unassembled WGS sequence"/>
</dbReference>
<proteinExistence type="predicted"/>
<name>A0AAE1GRX2_PETCI</name>
<sequence>MDTEKPQSLPRAVVDPALETSLSGRGTLVAVGGVPLPPRGYSFKKAAPMARKFAHDGAETLFPNISRPRHPTIQHRTAPRGQSLWRAALLARTGSLMHGNHLVWSLTGDLTSMGSPLSPKSGQSRGRSPL</sequence>
<keyword evidence="3" id="KW-1185">Reference proteome</keyword>
<comment type="caution">
    <text evidence="2">The sequence shown here is derived from an EMBL/GenBank/DDBJ whole genome shotgun (WGS) entry which is preliminary data.</text>
</comment>
<organism evidence="2 3">
    <name type="scientific">Petrolisthes cinctipes</name>
    <name type="common">Flat porcelain crab</name>
    <dbReference type="NCBI Taxonomy" id="88211"/>
    <lineage>
        <taxon>Eukaryota</taxon>
        <taxon>Metazoa</taxon>
        <taxon>Ecdysozoa</taxon>
        <taxon>Arthropoda</taxon>
        <taxon>Crustacea</taxon>
        <taxon>Multicrustacea</taxon>
        <taxon>Malacostraca</taxon>
        <taxon>Eumalacostraca</taxon>
        <taxon>Eucarida</taxon>
        <taxon>Decapoda</taxon>
        <taxon>Pleocyemata</taxon>
        <taxon>Anomura</taxon>
        <taxon>Galatheoidea</taxon>
        <taxon>Porcellanidae</taxon>
        <taxon>Petrolisthes</taxon>
    </lineage>
</organism>
<evidence type="ECO:0000256" key="1">
    <source>
        <dbReference type="SAM" id="MobiDB-lite"/>
    </source>
</evidence>
<gene>
    <name evidence="2" type="ORF">Pcinc_000830</name>
</gene>